<sequence>MAFDVRRFDIYRKIPKDLTQPTLTGAVISVCCCCFIFILFISEFLHFINVNVKMTLLELYLVYDHANIDIFINITPLLWCISVP</sequence>
<keyword evidence="1" id="KW-0472">Membrane</keyword>
<dbReference type="InterPro" id="IPR045888">
    <property type="entry name" value="Erv"/>
</dbReference>
<evidence type="ECO:0000256" key="1">
    <source>
        <dbReference type="SAM" id="Phobius"/>
    </source>
</evidence>
<comment type="caution">
    <text evidence="3">The sequence shown here is derived from an EMBL/GenBank/DDBJ whole genome shotgun (WGS) entry which is preliminary data.</text>
</comment>
<evidence type="ECO:0000313" key="4">
    <source>
        <dbReference type="Proteomes" id="UP001054945"/>
    </source>
</evidence>
<dbReference type="AlphaFoldDB" id="A0AAV4R7C0"/>
<dbReference type="PANTHER" id="PTHR10984">
    <property type="entry name" value="ENDOPLASMIC RETICULUM-GOLGI INTERMEDIATE COMPARTMENT PROTEIN"/>
    <property type="match status" value="1"/>
</dbReference>
<name>A0AAV4R7C0_CAEEX</name>
<keyword evidence="4" id="KW-1185">Reference proteome</keyword>
<dbReference type="GO" id="GO:0006890">
    <property type="term" value="P:retrograde vesicle-mediated transport, Golgi to endoplasmic reticulum"/>
    <property type="evidence" value="ECO:0007669"/>
    <property type="project" value="TreeGrafter"/>
</dbReference>
<dbReference type="Proteomes" id="UP001054945">
    <property type="component" value="Unassembled WGS sequence"/>
</dbReference>
<feature type="transmembrane region" description="Helical" evidence="1">
    <location>
        <begin position="21"/>
        <end position="41"/>
    </location>
</feature>
<keyword evidence="1" id="KW-1133">Transmembrane helix</keyword>
<dbReference type="EMBL" id="BPLR01007589">
    <property type="protein sequence ID" value="GIY18218.1"/>
    <property type="molecule type" value="Genomic_DNA"/>
</dbReference>
<feature type="domain" description="Endoplasmic reticulum vesicle transporter N-terminal" evidence="2">
    <location>
        <begin position="5"/>
        <end position="75"/>
    </location>
</feature>
<protein>
    <recommendedName>
        <fullName evidence="2">Endoplasmic reticulum vesicle transporter N-terminal domain-containing protein</fullName>
    </recommendedName>
</protein>
<proteinExistence type="predicted"/>
<dbReference type="GO" id="GO:0030134">
    <property type="term" value="C:COPII-coated ER to Golgi transport vesicle"/>
    <property type="evidence" value="ECO:0007669"/>
    <property type="project" value="TreeGrafter"/>
</dbReference>
<accession>A0AAV4R7C0</accession>
<dbReference type="PANTHER" id="PTHR10984:SF36">
    <property type="entry name" value="ENDOPLASMIC RETICULUM-GOLGI INTERMEDIATE COMPARTMENT PROTEIN 1"/>
    <property type="match status" value="1"/>
</dbReference>
<gene>
    <name evidence="3" type="ORF">CEXT_634791</name>
</gene>
<dbReference type="InterPro" id="IPR039542">
    <property type="entry name" value="Erv_N"/>
</dbReference>
<dbReference type="GO" id="GO:0005789">
    <property type="term" value="C:endoplasmic reticulum membrane"/>
    <property type="evidence" value="ECO:0007669"/>
    <property type="project" value="TreeGrafter"/>
</dbReference>
<organism evidence="3 4">
    <name type="scientific">Caerostris extrusa</name>
    <name type="common">Bark spider</name>
    <name type="synonym">Caerostris bankana</name>
    <dbReference type="NCBI Taxonomy" id="172846"/>
    <lineage>
        <taxon>Eukaryota</taxon>
        <taxon>Metazoa</taxon>
        <taxon>Ecdysozoa</taxon>
        <taxon>Arthropoda</taxon>
        <taxon>Chelicerata</taxon>
        <taxon>Arachnida</taxon>
        <taxon>Araneae</taxon>
        <taxon>Araneomorphae</taxon>
        <taxon>Entelegynae</taxon>
        <taxon>Araneoidea</taxon>
        <taxon>Araneidae</taxon>
        <taxon>Caerostris</taxon>
    </lineage>
</organism>
<reference evidence="3 4" key="1">
    <citation type="submission" date="2021-06" db="EMBL/GenBank/DDBJ databases">
        <title>Caerostris extrusa draft genome.</title>
        <authorList>
            <person name="Kono N."/>
            <person name="Arakawa K."/>
        </authorList>
    </citation>
    <scope>NUCLEOTIDE SEQUENCE [LARGE SCALE GENOMIC DNA]</scope>
</reference>
<keyword evidence="1" id="KW-0812">Transmembrane</keyword>
<dbReference type="GO" id="GO:0000139">
    <property type="term" value="C:Golgi membrane"/>
    <property type="evidence" value="ECO:0007669"/>
    <property type="project" value="TreeGrafter"/>
</dbReference>
<dbReference type="GO" id="GO:0006888">
    <property type="term" value="P:endoplasmic reticulum to Golgi vesicle-mediated transport"/>
    <property type="evidence" value="ECO:0007669"/>
    <property type="project" value="TreeGrafter"/>
</dbReference>
<feature type="transmembrane region" description="Helical" evidence="1">
    <location>
        <begin position="61"/>
        <end position="81"/>
    </location>
</feature>
<evidence type="ECO:0000313" key="3">
    <source>
        <dbReference type="EMBL" id="GIY18218.1"/>
    </source>
</evidence>
<evidence type="ECO:0000259" key="2">
    <source>
        <dbReference type="Pfam" id="PF13850"/>
    </source>
</evidence>
<dbReference type="Pfam" id="PF13850">
    <property type="entry name" value="ERGIC_N"/>
    <property type="match status" value="1"/>
</dbReference>